<accession>A0A3A1NB77</accession>
<sequence length="260" mass="30649">MNRPKTINTNPRERLKAIKDPVIVHFARSPFDEHRYKEVWGLFIYHNDEYLSFQVDNLDDEAAVIFDFKATLDVLRAKGGTVIHWNQVSSDFGPKFISKRYRDLTGNYLELDYGKDSVNLAYELIKAYGDDYVDHPRLDKLAQLNGWAWGRERSEPCPLFDHNRTALIVKTFYATINGTLKTMDSKYRESLLRTELLDQIKRELRNADAEEKVLTRKQVLKELDICSNTLSNWVRDKKIPYTRIGRRLYFFKSEILNLKF</sequence>
<dbReference type="InterPro" id="IPR041657">
    <property type="entry name" value="HTH_17"/>
</dbReference>
<keyword evidence="3" id="KW-1185">Reference proteome</keyword>
<comment type="caution">
    <text evidence="2">The sequence shown here is derived from an EMBL/GenBank/DDBJ whole genome shotgun (WGS) entry which is preliminary data.</text>
</comment>
<organism evidence="2 3">
    <name type="scientific">Flagellimonas lutimaris</name>
    <dbReference type="NCBI Taxonomy" id="475082"/>
    <lineage>
        <taxon>Bacteria</taxon>
        <taxon>Pseudomonadati</taxon>
        <taxon>Bacteroidota</taxon>
        <taxon>Flavobacteriia</taxon>
        <taxon>Flavobacteriales</taxon>
        <taxon>Flavobacteriaceae</taxon>
        <taxon>Flagellimonas</taxon>
    </lineage>
</organism>
<dbReference type="Proteomes" id="UP000266067">
    <property type="component" value="Unassembled WGS sequence"/>
</dbReference>
<dbReference type="EMBL" id="QXFH01000004">
    <property type="protein sequence ID" value="RIV38150.1"/>
    <property type="molecule type" value="Genomic_DNA"/>
</dbReference>
<reference evidence="2 3" key="1">
    <citation type="submission" date="2018-08" db="EMBL/GenBank/DDBJ databases">
        <title>Proposal of Muricauda 72 sp.nov. and Muricauda NH166 sp.nov., isolated from seawater.</title>
        <authorList>
            <person name="Cheng H."/>
            <person name="Wu Y.-H."/>
            <person name="Guo L.-L."/>
            <person name="Xu X.-W."/>
        </authorList>
    </citation>
    <scope>NUCLEOTIDE SEQUENCE [LARGE SCALE GENOMIC DNA]</scope>
    <source>
        <strain evidence="2 3">KCTC 22173</strain>
    </source>
</reference>
<evidence type="ECO:0000313" key="2">
    <source>
        <dbReference type="EMBL" id="RIV38150.1"/>
    </source>
</evidence>
<dbReference type="InterPro" id="IPR009061">
    <property type="entry name" value="DNA-bd_dom_put_sf"/>
</dbReference>
<dbReference type="OrthoDB" id="7889003at2"/>
<keyword evidence="2" id="KW-0238">DNA-binding</keyword>
<proteinExistence type="predicted"/>
<dbReference type="GO" id="GO:0003677">
    <property type="term" value="F:DNA binding"/>
    <property type="evidence" value="ECO:0007669"/>
    <property type="project" value="UniProtKB-KW"/>
</dbReference>
<name>A0A3A1NB77_9FLAO</name>
<protein>
    <submittedName>
        <fullName evidence="2">DNA-binding protein</fullName>
    </submittedName>
</protein>
<dbReference type="AlphaFoldDB" id="A0A3A1NB77"/>
<gene>
    <name evidence="2" type="ORF">D2V08_00090</name>
</gene>
<dbReference type="SUPFAM" id="SSF46955">
    <property type="entry name" value="Putative DNA-binding domain"/>
    <property type="match status" value="1"/>
</dbReference>
<feature type="domain" description="Helix-turn-helix" evidence="1">
    <location>
        <begin position="213"/>
        <end position="256"/>
    </location>
</feature>
<evidence type="ECO:0000313" key="3">
    <source>
        <dbReference type="Proteomes" id="UP000266067"/>
    </source>
</evidence>
<evidence type="ECO:0000259" key="1">
    <source>
        <dbReference type="Pfam" id="PF12728"/>
    </source>
</evidence>
<dbReference type="RefSeq" id="WP_119606124.1">
    <property type="nucleotide sequence ID" value="NZ_QXFH01000004.1"/>
</dbReference>
<dbReference type="Pfam" id="PF12728">
    <property type="entry name" value="HTH_17"/>
    <property type="match status" value="1"/>
</dbReference>